<keyword evidence="7" id="KW-0863">Zinc-finger</keyword>
<dbReference type="InterPro" id="IPR013087">
    <property type="entry name" value="Znf_C2H2_type"/>
</dbReference>
<dbReference type="RefSeq" id="XP_031024985.1">
    <property type="nucleotide sequence ID" value="XM_031168983.1"/>
</dbReference>
<accession>A0A507C479</accession>
<feature type="compositionally biased region" description="Polar residues" evidence="9">
    <location>
        <begin position="674"/>
        <end position="685"/>
    </location>
</feature>
<keyword evidence="5" id="KW-0963">Cytoplasm</keyword>
<keyword evidence="4 8" id="KW-0175">Coiled coil</keyword>
<evidence type="ECO:0000313" key="11">
    <source>
        <dbReference type="EMBL" id="TPX34188.1"/>
    </source>
</evidence>
<feature type="domain" description="C2H2-type" evidence="10">
    <location>
        <begin position="199"/>
        <end position="227"/>
    </location>
</feature>
<feature type="region of interest" description="Disordered" evidence="9">
    <location>
        <begin position="735"/>
        <end position="1058"/>
    </location>
</feature>
<feature type="compositionally biased region" description="Polar residues" evidence="9">
    <location>
        <begin position="701"/>
        <end position="714"/>
    </location>
</feature>
<evidence type="ECO:0000256" key="6">
    <source>
        <dbReference type="ARBA" id="ARBA00023273"/>
    </source>
</evidence>
<dbReference type="PROSITE" id="PS00028">
    <property type="entry name" value="ZINC_FINGER_C2H2_1"/>
    <property type="match status" value="1"/>
</dbReference>
<feature type="region of interest" description="Disordered" evidence="9">
    <location>
        <begin position="1127"/>
        <end position="1277"/>
    </location>
</feature>
<dbReference type="InterPro" id="IPR032714">
    <property type="entry name" value="DZIP1_N"/>
</dbReference>
<keyword evidence="5" id="KW-0206">Cytoskeleton</keyword>
<protein>
    <recommendedName>
        <fullName evidence="10">C2H2-type domain-containing protein</fullName>
    </recommendedName>
</protein>
<gene>
    <name evidence="11" type="ORF">SmJEL517_g03055</name>
</gene>
<feature type="compositionally biased region" description="Low complexity" evidence="9">
    <location>
        <begin position="770"/>
        <end position="782"/>
    </location>
</feature>
<dbReference type="AlphaFoldDB" id="A0A507C479"/>
<dbReference type="PROSITE" id="PS50157">
    <property type="entry name" value="ZINC_FINGER_C2H2_2"/>
    <property type="match status" value="1"/>
</dbReference>
<evidence type="ECO:0000256" key="2">
    <source>
        <dbReference type="ARBA" id="ARBA00004120"/>
    </source>
</evidence>
<proteinExistence type="inferred from homology"/>
<organism evidence="11 12">
    <name type="scientific">Synchytrium microbalum</name>
    <dbReference type="NCBI Taxonomy" id="1806994"/>
    <lineage>
        <taxon>Eukaryota</taxon>
        <taxon>Fungi</taxon>
        <taxon>Fungi incertae sedis</taxon>
        <taxon>Chytridiomycota</taxon>
        <taxon>Chytridiomycota incertae sedis</taxon>
        <taxon>Chytridiomycetes</taxon>
        <taxon>Synchytriales</taxon>
        <taxon>Synchytriaceae</taxon>
        <taxon>Synchytrium</taxon>
    </lineage>
</organism>
<comment type="caution">
    <text evidence="11">The sequence shown here is derived from an EMBL/GenBank/DDBJ whole genome shotgun (WGS) entry which is preliminary data.</text>
</comment>
<evidence type="ECO:0000256" key="8">
    <source>
        <dbReference type="SAM" id="Coils"/>
    </source>
</evidence>
<feature type="coiled-coil region" evidence="8">
    <location>
        <begin position="314"/>
        <end position="341"/>
    </location>
</feature>
<dbReference type="GO" id="GO:0005737">
    <property type="term" value="C:cytoplasm"/>
    <property type="evidence" value="ECO:0007669"/>
    <property type="project" value="TreeGrafter"/>
</dbReference>
<comment type="subcellular location">
    <subcellularLocation>
        <location evidence="2">Cytoplasm</location>
        <location evidence="2">Cytoskeleton</location>
        <location evidence="2">Cilium basal body</location>
    </subcellularLocation>
    <subcellularLocation>
        <location evidence="1">Cytoplasm</location>
        <location evidence="1">Cytoskeleton</location>
        <location evidence="1">Microtubule organizing center</location>
        <location evidence="1">Centrosome</location>
        <location evidence="1">Centriole</location>
    </subcellularLocation>
</comment>
<evidence type="ECO:0000256" key="1">
    <source>
        <dbReference type="ARBA" id="ARBA00004114"/>
    </source>
</evidence>
<comment type="similarity">
    <text evidence="3">Belongs to the DZIP C2H2-type zinc-finger protein family.</text>
</comment>
<feature type="coiled-coil region" evidence="8">
    <location>
        <begin position="406"/>
        <end position="449"/>
    </location>
</feature>
<evidence type="ECO:0000256" key="3">
    <source>
        <dbReference type="ARBA" id="ARBA00009131"/>
    </source>
</evidence>
<evidence type="ECO:0000256" key="9">
    <source>
        <dbReference type="SAM" id="MobiDB-lite"/>
    </source>
</evidence>
<dbReference type="OrthoDB" id="515971at2759"/>
<dbReference type="GO" id="GO:0008270">
    <property type="term" value="F:zinc ion binding"/>
    <property type="evidence" value="ECO:0007669"/>
    <property type="project" value="UniProtKB-KW"/>
</dbReference>
<dbReference type="InterPro" id="IPR051241">
    <property type="entry name" value="DZIP_RILPL"/>
</dbReference>
<feature type="region of interest" description="Disordered" evidence="9">
    <location>
        <begin position="1"/>
        <end position="50"/>
    </location>
</feature>
<evidence type="ECO:0000256" key="4">
    <source>
        <dbReference type="ARBA" id="ARBA00023054"/>
    </source>
</evidence>
<dbReference type="PANTHER" id="PTHR21502:SF3">
    <property type="entry name" value="CILIUM ASSEMBLY PROTEIN DZIP1L"/>
    <property type="match status" value="1"/>
</dbReference>
<dbReference type="Proteomes" id="UP000319731">
    <property type="component" value="Unassembled WGS sequence"/>
</dbReference>
<keyword evidence="7" id="KW-0479">Metal-binding</keyword>
<feature type="region of interest" description="Disordered" evidence="9">
    <location>
        <begin position="371"/>
        <end position="393"/>
    </location>
</feature>
<dbReference type="Pfam" id="PF13815">
    <property type="entry name" value="Dzip-like_N"/>
    <property type="match status" value="1"/>
</dbReference>
<feature type="region of interest" description="Disordered" evidence="9">
    <location>
        <begin position="491"/>
        <end position="510"/>
    </location>
</feature>
<feature type="compositionally biased region" description="Low complexity" evidence="9">
    <location>
        <begin position="1048"/>
        <end position="1058"/>
    </location>
</feature>
<sequence length="1277" mass="141760">MAATVDSIPNGFLPPAGLFDKSRQQDNSSPKHKINTNRTTPDDPKNASNGFYFRRRRERLNWRALAGVQLDNIIREVDLDSLQEVTENIAFCDIEAEDLRFVDPNFVKLFKLSQLMVEYLLHTQDYLVEDRRCVAEELERASASAADAIKVTDSHLNEIAVLRKDNRMLRKSLFAYQIMAKLPNGPGHPGSGPVPASYNRCRYCPKVFNSEHFLDAHLRRRHPDNENYLDKPPPPAIVAAPPPTAPTPQPVIIQQAAPVEPRLPPGVIDLQTLDKITAVIERFTGRVMDTERKLREEMEHKLEKELIHRQINMEDLYKQERLKYERELQNMKSQIHQEIDQDRNMLAAEKAALTALIEKASQPTKLTSFVGTLEDDTDTPKQSPLRKEMSSRTLVSKIEDHQSLVLKELGDRLEAEIRNMKQTIEQNDKRDLEKRLTEASDEINRLKNNLASPPKRRASVVDTASSAHNIAKMSQSTSVPKLTTGVNEAVGTDDELMSDASQTPASPSRRRSVMSLLEDHVEQPMKNEAPWLHTLYAHSAQAIAREKVIVNQVVDAQLSKMGITLPNLLERWGRDPIIESELNIKWRDLEKQHARQHEEDAYGYGMIRPWLEDHLEAAVTGWFRERVKPPKLDLGRKESAKAIDDVPKGKPTGPVSKPRASTSYRDASIDQPPSAMSTLSGNPATGGTERYSTSTPPSPTKSILRNPSGPSSPTRLHFAGVPVDNDVIRLMHEEQTERKRARTLSGGWKMMPNFLRGRTRSGASSFGGRSEAASTEYSESESGVASTGDPSSPVHPKTEVVVVSGTDSSAPASPVRAFRPLSRQNSEQSTASGKQQQEPKKGNTLLSRTGSLFRKSSTRSKSDKSADQPIPASEEPLNQHQARQHSKQTFRKRPSKEDLQGQAVVAEQVKKDSQVDGEYRVAARTSQLQTRRDQEEESVASRNAAAKHLEYDDDELSSEGILSEAEDKPHSFRPSVSSVKSSHSAKHASNQPQQEQQQSLGRAPSASKLVIALPPPTRSAPVPKSPVRPHGPSRQRPPSNVRKLAVMSPSSSPEPDSSLIINTIVGGDSNKTNKAPELYRTESKGNGRSTHTLQRATMITPTTPTLSSPLKMMAVSKEMLKAVELKPVGGTARSDQNNKDEESFNVSMPSISGGEEEEDETESERTVKPGHLRPSTSRGRRSDEFLAAPEIIRVPLKPPAQPKTTKIQVLPSSSGLKSSSKEKQHNVGMSSSNDSLDDLLDELGETSDEGHGPTHRANKQTKEHDTEFSEDLSFEEL</sequence>
<feature type="compositionally biased region" description="Basic residues" evidence="9">
    <location>
        <begin position="882"/>
        <end position="894"/>
    </location>
</feature>
<feature type="compositionally biased region" description="Polar residues" evidence="9">
    <location>
        <begin position="822"/>
        <end position="836"/>
    </location>
</feature>
<reference evidence="11 12" key="1">
    <citation type="journal article" date="2019" name="Sci. Rep.">
        <title>Comparative genomics of chytrid fungi reveal insights into the obligate biotrophic and pathogenic lifestyle of Synchytrium endobioticum.</title>
        <authorList>
            <person name="van de Vossenberg B.T.L.H."/>
            <person name="Warris S."/>
            <person name="Nguyen H.D.T."/>
            <person name="van Gent-Pelzer M.P.E."/>
            <person name="Joly D.L."/>
            <person name="van de Geest H.C."/>
            <person name="Bonants P.J.M."/>
            <person name="Smith D.S."/>
            <person name="Levesque C.A."/>
            <person name="van der Lee T.A.J."/>
        </authorList>
    </citation>
    <scope>NUCLEOTIDE SEQUENCE [LARGE SCALE GENOMIC DNA]</scope>
    <source>
        <strain evidence="11 12">JEL517</strain>
    </source>
</reference>
<keyword evidence="6" id="KW-0966">Cell projection</keyword>
<feature type="compositionally biased region" description="Polar residues" evidence="9">
    <location>
        <begin position="1202"/>
        <end position="1211"/>
    </location>
</feature>
<keyword evidence="12" id="KW-1185">Reference proteome</keyword>
<feature type="compositionally biased region" description="Acidic residues" evidence="9">
    <location>
        <begin position="1235"/>
        <end position="1247"/>
    </location>
</feature>
<feature type="compositionally biased region" description="Basic and acidic residues" evidence="9">
    <location>
        <begin position="634"/>
        <end position="648"/>
    </location>
</feature>
<feature type="compositionally biased region" description="Acidic residues" evidence="9">
    <location>
        <begin position="1268"/>
        <end position="1277"/>
    </location>
</feature>
<dbReference type="GO" id="GO:0005814">
    <property type="term" value="C:centriole"/>
    <property type="evidence" value="ECO:0007669"/>
    <property type="project" value="UniProtKB-SubCell"/>
</dbReference>
<feature type="compositionally biased region" description="Basic and acidic residues" evidence="9">
    <location>
        <begin position="908"/>
        <end position="921"/>
    </location>
</feature>
<feature type="compositionally biased region" description="Pro residues" evidence="9">
    <location>
        <begin position="1013"/>
        <end position="1026"/>
    </location>
</feature>
<evidence type="ECO:0000313" key="12">
    <source>
        <dbReference type="Proteomes" id="UP000319731"/>
    </source>
</evidence>
<dbReference type="GeneID" id="42004280"/>
<name>A0A507C479_9FUNG</name>
<evidence type="ECO:0000256" key="5">
    <source>
        <dbReference type="ARBA" id="ARBA00023212"/>
    </source>
</evidence>
<feature type="compositionally biased region" description="Low complexity" evidence="9">
    <location>
        <begin position="975"/>
        <end position="998"/>
    </location>
</feature>
<evidence type="ECO:0000259" key="10">
    <source>
        <dbReference type="PROSITE" id="PS50157"/>
    </source>
</evidence>
<dbReference type="PANTHER" id="PTHR21502">
    <property type="entry name" value="ZINC FINGER PROTEIN DZIP1"/>
    <property type="match status" value="1"/>
</dbReference>
<keyword evidence="7" id="KW-0862">Zinc</keyword>
<feature type="region of interest" description="Disordered" evidence="9">
    <location>
        <begin position="634"/>
        <end position="720"/>
    </location>
</feature>
<evidence type="ECO:0000256" key="7">
    <source>
        <dbReference type="PROSITE-ProRule" id="PRU00042"/>
    </source>
</evidence>
<dbReference type="EMBL" id="QEAO01000015">
    <property type="protein sequence ID" value="TPX34188.1"/>
    <property type="molecule type" value="Genomic_DNA"/>
</dbReference>